<proteinExistence type="predicted"/>
<dbReference type="RefSeq" id="WP_178709774.1">
    <property type="nucleotide sequence ID" value="NZ_BAABXN010000002.1"/>
</dbReference>
<protein>
    <submittedName>
        <fullName evidence="6">LacI family sucrose operon transcriptional repressor</fullName>
    </submittedName>
</protein>
<dbReference type="PANTHER" id="PTHR30146">
    <property type="entry name" value="LACI-RELATED TRANSCRIPTIONAL REPRESSOR"/>
    <property type="match status" value="1"/>
</dbReference>
<dbReference type="PROSITE" id="PS50932">
    <property type="entry name" value="HTH_LACI_2"/>
    <property type="match status" value="1"/>
</dbReference>
<dbReference type="SUPFAM" id="SSF47413">
    <property type="entry name" value="lambda repressor-like DNA-binding domains"/>
    <property type="match status" value="1"/>
</dbReference>
<dbReference type="PANTHER" id="PTHR30146:SF95">
    <property type="entry name" value="RIBOSE OPERON REPRESSOR"/>
    <property type="match status" value="1"/>
</dbReference>
<dbReference type="InterPro" id="IPR046335">
    <property type="entry name" value="LacI/GalR-like_sensor"/>
</dbReference>
<dbReference type="InterPro" id="IPR028082">
    <property type="entry name" value="Peripla_BP_I"/>
</dbReference>
<dbReference type="EMBL" id="JBEPMJ010000007">
    <property type="protein sequence ID" value="MET3750062.1"/>
    <property type="molecule type" value="Genomic_DNA"/>
</dbReference>
<organism evidence="6 7">
    <name type="scientific">Blautia caecimuris</name>
    <dbReference type="NCBI Taxonomy" id="1796615"/>
    <lineage>
        <taxon>Bacteria</taxon>
        <taxon>Bacillati</taxon>
        <taxon>Bacillota</taxon>
        <taxon>Clostridia</taxon>
        <taxon>Lachnospirales</taxon>
        <taxon>Lachnospiraceae</taxon>
        <taxon>Blautia</taxon>
    </lineage>
</organism>
<keyword evidence="7" id="KW-1185">Reference proteome</keyword>
<evidence type="ECO:0000256" key="2">
    <source>
        <dbReference type="ARBA" id="ARBA00023015"/>
    </source>
</evidence>
<keyword evidence="4" id="KW-0804">Transcription</keyword>
<evidence type="ECO:0000256" key="4">
    <source>
        <dbReference type="ARBA" id="ARBA00023163"/>
    </source>
</evidence>
<sequence>MNKVKITDIAQKSGVSLTTVSRYFNHPELLSPETQNKIKEAIKDLNYSQNNLARILVTGQSNLVGVIFPHLHLSFYTELLNQLVKYGKEKGYSFIIYTSNNSKEEEMHLIQNLISYRIKSLILLSHLLSPQEIEALPVPVISIERAGGNFKQINNDNFTGGKLAADLLIRNGCEVFIHINNDFREDWPSFKRILGFEYEVRNLPYERFIQTDLTDPYMPSATKAMEDLVTHITTKYAGKKLGVFCSNDDIAGLFERQCIKKGISIPETVELIGYDNSPGSNNAILPITSVDQNISLMAQIAIQSLDNYIPYESMVPAALIEKETTSRSPL</sequence>
<evidence type="ECO:0000259" key="5">
    <source>
        <dbReference type="PROSITE" id="PS50932"/>
    </source>
</evidence>
<keyword evidence="3" id="KW-0238">DNA-binding</keyword>
<gene>
    <name evidence="6" type="ORF">ABID24_001297</name>
</gene>
<reference evidence="6 7" key="1">
    <citation type="submission" date="2024-06" db="EMBL/GenBank/DDBJ databases">
        <title>Genomic Encyclopedia of Type Strains, Phase IV (KMG-IV): sequencing the most valuable type-strain genomes for metagenomic binning, comparative biology and taxonomic classification.</title>
        <authorList>
            <person name="Goeker M."/>
        </authorList>
    </citation>
    <scope>NUCLEOTIDE SEQUENCE [LARGE SCALE GENOMIC DNA]</scope>
    <source>
        <strain evidence="6 7">DSM 29492</strain>
    </source>
</reference>
<dbReference type="InterPro" id="IPR000843">
    <property type="entry name" value="HTH_LacI"/>
</dbReference>
<evidence type="ECO:0000313" key="6">
    <source>
        <dbReference type="EMBL" id="MET3750062.1"/>
    </source>
</evidence>
<dbReference type="SUPFAM" id="SSF53822">
    <property type="entry name" value="Periplasmic binding protein-like I"/>
    <property type="match status" value="1"/>
</dbReference>
<dbReference type="SMART" id="SM00354">
    <property type="entry name" value="HTH_LACI"/>
    <property type="match status" value="1"/>
</dbReference>
<keyword evidence="1" id="KW-0678">Repressor</keyword>
<dbReference type="Pfam" id="PF00356">
    <property type="entry name" value="LacI"/>
    <property type="match status" value="1"/>
</dbReference>
<evidence type="ECO:0000256" key="1">
    <source>
        <dbReference type="ARBA" id="ARBA00022491"/>
    </source>
</evidence>
<dbReference type="CDD" id="cd01392">
    <property type="entry name" value="HTH_LacI"/>
    <property type="match status" value="1"/>
</dbReference>
<accession>A0ABV2M3K5</accession>
<dbReference type="Gene3D" id="3.40.50.2300">
    <property type="match status" value="2"/>
</dbReference>
<evidence type="ECO:0000313" key="7">
    <source>
        <dbReference type="Proteomes" id="UP001549106"/>
    </source>
</evidence>
<evidence type="ECO:0000256" key="3">
    <source>
        <dbReference type="ARBA" id="ARBA00023125"/>
    </source>
</evidence>
<dbReference type="Pfam" id="PF13377">
    <property type="entry name" value="Peripla_BP_3"/>
    <property type="match status" value="1"/>
</dbReference>
<comment type="caution">
    <text evidence="6">The sequence shown here is derived from an EMBL/GenBank/DDBJ whole genome shotgun (WGS) entry which is preliminary data.</text>
</comment>
<name>A0ABV2M3K5_9FIRM</name>
<keyword evidence="2" id="KW-0805">Transcription regulation</keyword>
<dbReference type="Gene3D" id="1.10.260.40">
    <property type="entry name" value="lambda repressor-like DNA-binding domains"/>
    <property type="match status" value="1"/>
</dbReference>
<dbReference type="InterPro" id="IPR010982">
    <property type="entry name" value="Lambda_DNA-bd_dom_sf"/>
</dbReference>
<feature type="domain" description="HTH lacI-type" evidence="5">
    <location>
        <begin position="4"/>
        <end position="58"/>
    </location>
</feature>
<dbReference type="Proteomes" id="UP001549106">
    <property type="component" value="Unassembled WGS sequence"/>
</dbReference>